<dbReference type="Proteomes" id="UP000322918">
    <property type="component" value="Unassembled WGS sequence"/>
</dbReference>
<dbReference type="Pfam" id="PF00534">
    <property type="entry name" value="Glycos_transf_1"/>
    <property type="match status" value="1"/>
</dbReference>
<dbReference type="Gene3D" id="3.40.50.2000">
    <property type="entry name" value="Glycogen Phosphorylase B"/>
    <property type="match status" value="2"/>
</dbReference>
<dbReference type="AlphaFoldDB" id="A0A5M9HJS8"/>
<organism evidence="2 3">
    <name type="scientific">Arcticibacter tournemirensis</name>
    <dbReference type="NCBI Taxonomy" id="699437"/>
    <lineage>
        <taxon>Bacteria</taxon>
        <taxon>Pseudomonadati</taxon>
        <taxon>Bacteroidota</taxon>
        <taxon>Sphingobacteriia</taxon>
        <taxon>Sphingobacteriales</taxon>
        <taxon>Sphingobacteriaceae</taxon>
        <taxon>Arcticibacter</taxon>
    </lineage>
</organism>
<accession>A0A5M9HJS8</accession>
<dbReference type="PANTHER" id="PTHR12526">
    <property type="entry name" value="GLYCOSYLTRANSFERASE"/>
    <property type="match status" value="1"/>
</dbReference>
<proteinExistence type="predicted"/>
<reference evidence="2 3" key="1">
    <citation type="submission" date="2019-09" db="EMBL/GenBank/DDBJ databases">
        <title>Pararcticibacter amylolyticus gen. nov., sp. nov., isolated from a rottenly hemp rope, and reclassification of Pedobacter tournemirensis as Pararcticibacter tournemirensis comb. nov.</title>
        <authorList>
            <person name="Cai Y."/>
        </authorList>
    </citation>
    <scope>NUCLEOTIDE SEQUENCE [LARGE SCALE GENOMIC DNA]</scope>
    <source>
        <strain evidence="2 3">TF5-37.2-LB10</strain>
    </source>
</reference>
<name>A0A5M9HJS8_9SPHI</name>
<comment type="caution">
    <text evidence="2">The sequence shown here is derived from an EMBL/GenBank/DDBJ whole genome shotgun (WGS) entry which is preliminary data.</text>
</comment>
<dbReference type="SUPFAM" id="SSF53756">
    <property type="entry name" value="UDP-Glycosyltransferase/glycogen phosphorylase"/>
    <property type="match status" value="1"/>
</dbReference>
<dbReference type="CDD" id="cd03801">
    <property type="entry name" value="GT4_PimA-like"/>
    <property type="match status" value="1"/>
</dbReference>
<sequence>MKVLISHPTSNEFNRSAAYGLLEAGLLSEFHTAIALFPDTMLDRISNIGPLSEIKRRSFNTSLRPLIHTWPWLEIGRQLASKAGLSKLVKHETGAFSVDAVYRSLDKKVASRLRAAQQKGLTAIYAYEDGAVFSFPKAKQLGLECIYDLPIGYWRAARRLLEPERERWPDWIPTLSGLTDSDAKLARKDEELALADRIFVASQFTANTLKDFPGTLAPIEVIPYGFPPVSARREYSSKTGKSPLKLLFVGGLSQRKGIADLFAAVENLVPYVELTVVGLKSTNNCKALNDALERHRWIPSLSHEGILKLMREHDVLVFPSLFEGFGLVITEAMSQGTPVITTERTAGPDLIEHGRNGWLIEAGNTSALQESIEDLISSRHIIAQAGQEAMEAARKRPWSVYSRELAQAISRHHDQKEGLSDINMKAY</sequence>
<keyword evidence="2" id="KW-0808">Transferase</keyword>
<dbReference type="GO" id="GO:0016757">
    <property type="term" value="F:glycosyltransferase activity"/>
    <property type="evidence" value="ECO:0007669"/>
    <property type="project" value="InterPro"/>
</dbReference>
<evidence type="ECO:0000313" key="2">
    <source>
        <dbReference type="EMBL" id="KAA8486789.1"/>
    </source>
</evidence>
<gene>
    <name evidence="2" type="ORF">F1649_00830</name>
</gene>
<dbReference type="RefSeq" id="WP_141813970.1">
    <property type="nucleotide sequence ID" value="NZ_VFPL01000001.1"/>
</dbReference>
<dbReference type="EMBL" id="VWNE01000001">
    <property type="protein sequence ID" value="KAA8486789.1"/>
    <property type="molecule type" value="Genomic_DNA"/>
</dbReference>
<dbReference type="OrthoDB" id="596635at2"/>
<evidence type="ECO:0000259" key="1">
    <source>
        <dbReference type="Pfam" id="PF00534"/>
    </source>
</evidence>
<keyword evidence="3" id="KW-1185">Reference proteome</keyword>
<dbReference type="InterPro" id="IPR001296">
    <property type="entry name" value="Glyco_trans_1"/>
</dbReference>
<evidence type="ECO:0000313" key="3">
    <source>
        <dbReference type="Proteomes" id="UP000322918"/>
    </source>
</evidence>
<protein>
    <submittedName>
        <fullName evidence="2">Glycosyltransferase family 4 protein</fullName>
    </submittedName>
</protein>
<feature type="domain" description="Glycosyl transferase family 1" evidence="1">
    <location>
        <begin position="241"/>
        <end position="384"/>
    </location>
</feature>